<dbReference type="EMBL" id="CP011391">
    <property type="protein sequence ID" value="AMK54630.1"/>
    <property type="molecule type" value="Genomic_DNA"/>
</dbReference>
<evidence type="ECO:0000313" key="1">
    <source>
        <dbReference type="EMBL" id="AMK54630.1"/>
    </source>
</evidence>
<organism evidence="1 2">
    <name type="scientific">Faecalibaculum rodentium</name>
    <dbReference type="NCBI Taxonomy" id="1702221"/>
    <lineage>
        <taxon>Bacteria</taxon>
        <taxon>Bacillati</taxon>
        <taxon>Bacillota</taxon>
        <taxon>Erysipelotrichia</taxon>
        <taxon>Erysipelotrichales</taxon>
        <taxon>Erysipelotrichaceae</taxon>
        <taxon>Faecalibaculum</taxon>
    </lineage>
</organism>
<keyword evidence="2" id="KW-1185">Reference proteome</keyword>
<dbReference type="Proteomes" id="UP000069771">
    <property type="component" value="Chromosome"/>
</dbReference>
<reference evidence="1 2" key="1">
    <citation type="journal article" date="2016" name="Gut Pathog.">
        <title>Whole genome sequencing of "Faecalibaculum rodentium" ALO17, isolated from C57BL/6J laboratory mouse feces.</title>
        <authorList>
            <person name="Lim S."/>
            <person name="Chang D.H."/>
            <person name="Ahn S."/>
            <person name="Kim B.C."/>
        </authorList>
    </citation>
    <scope>NUCLEOTIDE SEQUENCE [LARGE SCALE GENOMIC DNA]</scope>
    <source>
        <strain evidence="1 2">Alo17</strain>
    </source>
</reference>
<sequence>MQNILGKQWFIYGGYESRPEHLPYGNYGEIPGESYYADDHRYIEIEKYVVRLVTDHKDFVLEDTIEALFESLEIGFAKITDEYVKTEKVYCQEWEVAMLG</sequence>
<evidence type="ECO:0000313" key="2">
    <source>
        <dbReference type="Proteomes" id="UP000069771"/>
    </source>
</evidence>
<protein>
    <submittedName>
        <fullName evidence="1">Uncharacterized protein</fullName>
    </submittedName>
</protein>
<dbReference type="STRING" id="1702221.AALO17_14960"/>
<proteinExistence type="predicted"/>
<gene>
    <name evidence="1" type="ORF">AALO17_14960</name>
</gene>
<name>A0A140DVF3_9FIRM</name>
<dbReference type="AlphaFoldDB" id="A0A140DVF3"/>
<dbReference type="KEGG" id="fro:AALO17_14960"/>
<accession>A0A140DVF3</accession>